<evidence type="ECO:0000313" key="3">
    <source>
        <dbReference type="Proteomes" id="UP000242757"/>
    </source>
</evidence>
<feature type="domain" description="ABM" evidence="1">
    <location>
        <begin position="5"/>
        <end position="103"/>
    </location>
</feature>
<proteinExistence type="predicted"/>
<evidence type="ECO:0000313" key="2">
    <source>
        <dbReference type="EMBL" id="OXY80674.1"/>
    </source>
</evidence>
<gene>
    <name evidence="2" type="ORF">B6S08_16130</name>
</gene>
<dbReference type="GO" id="GO:0004497">
    <property type="term" value="F:monooxygenase activity"/>
    <property type="evidence" value="ECO:0007669"/>
    <property type="project" value="UniProtKB-KW"/>
</dbReference>
<name>A0A233RBA3_9GAMM</name>
<reference evidence="2 3" key="1">
    <citation type="submission" date="2017-08" db="EMBL/GenBank/DDBJ databases">
        <title>A Genome Sequence of Oceanimonas doudoroffii ATCC 27123T.</title>
        <authorList>
            <person name="Brennan M.A."/>
            <person name="Maclea K.S."/>
            <person name="Mcclelland W.D."/>
            <person name="Trachtenberg A.M."/>
        </authorList>
    </citation>
    <scope>NUCLEOTIDE SEQUENCE [LARGE SCALE GENOMIC DNA]</scope>
    <source>
        <strain evidence="2 3">ATCC 27123</strain>
    </source>
</reference>
<dbReference type="Gene3D" id="3.30.70.100">
    <property type="match status" value="1"/>
</dbReference>
<dbReference type="RefSeq" id="WP_094201836.1">
    <property type="nucleotide sequence ID" value="NZ_NBIM01000008.1"/>
</dbReference>
<dbReference type="InterPro" id="IPR007138">
    <property type="entry name" value="ABM_dom"/>
</dbReference>
<dbReference type="SUPFAM" id="SSF54909">
    <property type="entry name" value="Dimeric alpha+beta barrel"/>
    <property type="match status" value="1"/>
</dbReference>
<dbReference type="PROSITE" id="PS51725">
    <property type="entry name" value="ABM"/>
    <property type="match status" value="1"/>
</dbReference>
<keyword evidence="2" id="KW-0503">Monooxygenase</keyword>
<accession>A0A233RBA3</accession>
<organism evidence="2 3">
    <name type="scientific">Oceanimonas doudoroffii</name>
    <dbReference type="NCBI Taxonomy" id="84158"/>
    <lineage>
        <taxon>Bacteria</taxon>
        <taxon>Pseudomonadati</taxon>
        <taxon>Pseudomonadota</taxon>
        <taxon>Gammaproteobacteria</taxon>
        <taxon>Aeromonadales</taxon>
        <taxon>Aeromonadaceae</taxon>
        <taxon>Oceanimonas</taxon>
    </lineage>
</organism>
<protein>
    <submittedName>
        <fullName evidence="2">Antibiotic biosynthesis monooxygenase</fullName>
    </submittedName>
</protein>
<dbReference type="Proteomes" id="UP000242757">
    <property type="component" value="Unassembled WGS sequence"/>
</dbReference>
<keyword evidence="2" id="KW-0560">Oxidoreductase</keyword>
<dbReference type="Pfam" id="PF03992">
    <property type="entry name" value="ABM"/>
    <property type="match status" value="1"/>
</dbReference>
<dbReference type="EMBL" id="NBIM01000008">
    <property type="protein sequence ID" value="OXY80674.1"/>
    <property type="molecule type" value="Genomic_DNA"/>
</dbReference>
<dbReference type="AlphaFoldDB" id="A0A233RBA3"/>
<evidence type="ECO:0000259" key="1">
    <source>
        <dbReference type="PROSITE" id="PS51725"/>
    </source>
</evidence>
<keyword evidence="3" id="KW-1185">Reference proteome</keyword>
<sequence length="115" mass="13025">MSSRVYCIAAFQPKPGKERELFRVLQALEADTLREDGCIQYRVTRRLDSPFAGGSSFPLVFNEIWADMASFEAHCQRSGIQAFFEAHCVSPDGLVAEHNVCIYTDEPEDFDAPRF</sequence>
<dbReference type="OrthoDB" id="6912333at2"/>
<dbReference type="InterPro" id="IPR011008">
    <property type="entry name" value="Dimeric_a/b-barrel"/>
</dbReference>
<comment type="caution">
    <text evidence="2">The sequence shown here is derived from an EMBL/GenBank/DDBJ whole genome shotgun (WGS) entry which is preliminary data.</text>
</comment>